<organism evidence="1 2">
    <name type="scientific">Elysia marginata</name>
    <dbReference type="NCBI Taxonomy" id="1093978"/>
    <lineage>
        <taxon>Eukaryota</taxon>
        <taxon>Metazoa</taxon>
        <taxon>Spiralia</taxon>
        <taxon>Lophotrochozoa</taxon>
        <taxon>Mollusca</taxon>
        <taxon>Gastropoda</taxon>
        <taxon>Heterobranchia</taxon>
        <taxon>Euthyneura</taxon>
        <taxon>Panpulmonata</taxon>
        <taxon>Sacoglossa</taxon>
        <taxon>Placobranchoidea</taxon>
        <taxon>Plakobranchidae</taxon>
        <taxon>Elysia</taxon>
    </lineage>
</organism>
<protein>
    <recommendedName>
        <fullName evidence="3">ADAMTS cysteine-rich domain-containing protein</fullName>
    </recommendedName>
</protein>
<feature type="non-terminal residue" evidence="1">
    <location>
        <position position="58"/>
    </location>
</feature>
<reference evidence="1 2" key="1">
    <citation type="journal article" date="2021" name="Elife">
        <title>Chloroplast acquisition without the gene transfer in kleptoplastic sea slugs, Plakobranchus ocellatus.</title>
        <authorList>
            <person name="Maeda T."/>
            <person name="Takahashi S."/>
            <person name="Yoshida T."/>
            <person name="Shimamura S."/>
            <person name="Takaki Y."/>
            <person name="Nagai Y."/>
            <person name="Toyoda A."/>
            <person name="Suzuki Y."/>
            <person name="Arimoto A."/>
            <person name="Ishii H."/>
            <person name="Satoh N."/>
            <person name="Nishiyama T."/>
            <person name="Hasebe M."/>
            <person name="Maruyama T."/>
            <person name="Minagawa J."/>
            <person name="Obokata J."/>
            <person name="Shigenobu S."/>
        </authorList>
    </citation>
    <scope>NUCLEOTIDE SEQUENCE [LARGE SCALE GENOMIC DNA]</scope>
</reference>
<dbReference type="Proteomes" id="UP000762676">
    <property type="component" value="Unassembled WGS sequence"/>
</dbReference>
<sequence length="58" mass="7100">MACLRTPTIQCREQEKKQCRGQPFCYQMQHPPWFHCPPKCPVFRKPLQRRAEYDYELT</sequence>
<keyword evidence="2" id="KW-1185">Reference proteome</keyword>
<dbReference type="EMBL" id="BMAT01013655">
    <property type="protein sequence ID" value="GFS17472.1"/>
    <property type="molecule type" value="Genomic_DNA"/>
</dbReference>
<dbReference type="AlphaFoldDB" id="A0AAV4J916"/>
<evidence type="ECO:0000313" key="1">
    <source>
        <dbReference type="EMBL" id="GFS17472.1"/>
    </source>
</evidence>
<accession>A0AAV4J916</accession>
<comment type="caution">
    <text evidence="1">The sequence shown here is derived from an EMBL/GenBank/DDBJ whole genome shotgun (WGS) entry which is preliminary data.</text>
</comment>
<gene>
    <name evidence="1" type="ORF">ElyMa_006822900</name>
</gene>
<proteinExistence type="predicted"/>
<name>A0AAV4J916_9GAST</name>
<evidence type="ECO:0000313" key="2">
    <source>
        <dbReference type="Proteomes" id="UP000762676"/>
    </source>
</evidence>
<evidence type="ECO:0008006" key="3">
    <source>
        <dbReference type="Google" id="ProtNLM"/>
    </source>
</evidence>